<protein>
    <submittedName>
        <fullName evidence="2">Uncharacterized protein</fullName>
    </submittedName>
</protein>
<dbReference type="Proteomes" id="UP000054270">
    <property type="component" value="Unassembled WGS sequence"/>
</dbReference>
<sequence length="162" mass="18696">MNSTVFDGYCYGLRYICERALRAVKRKRMDSNLSLHRPGDPVLRGPLENQPIYASAKTSGRDIFDVDVTEDEPSQSSEGKSPEARHSEIHRQGFDSVQRKEVEDKRVDGAPESDDLLARRQAKIQQEREVDRQGFNTGISYHYTKESVEAWEREHGLRPFKR</sequence>
<feature type="compositionally biased region" description="Basic and acidic residues" evidence="1">
    <location>
        <begin position="80"/>
        <end position="109"/>
    </location>
</feature>
<evidence type="ECO:0000313" key="2">
    <source>
        <dbReference type="EMBL" id="KJA17337.1"/>
    </source>
</evidence>
<organism evidence="2 3">
    <name type="scientific">Hypholoma sublateritium (strain FD-334 SS-4)</name>
    <dbReference type="NCBI Taxonomy" id="945553"/>
    <lineage>
        <taxon>Eukaryota</taxon>
        <taxon>Fungi</taxon>
        <taxon>Dikarya</taxon>
        <taxon>Basidiomycota</taxon>
        <taxon>Agaricomycotina</taxon>
        <taxon>Agaricomycetes</taxon>
        <taxon>Agaricomycetidae</taxon>
        <taxon>Agaricales</taxon>
        <taxon>Agaricineae</taxon>
        <taxon>Strophariaceae</taxon>
        <taxon>Hypholoma</taxon>
    </lineage>
</organism>
<reference evidence="3" key="1">
    <citation type="submission" date="2014-04" db="EMBL/GenBank/DDBJ databases">
        <title>Evolutionary Origins and Diversification of the Mycorrhizal Mutualists.</title>
        <authorList>
            <consortium name="DOE Joint Genome Institute"/>
            <consortium name="Mycorrhizal Genomics Consortium"/>
            <person name="Kohler A."/>
            <person name="Kuo A."/>
            <person name="Nagy L.G."/>
            <person name="Floudas D."/>
            <person name="Copeland A."/>
            <person name="Barry K.W."/>
            <person name="Cichocki N."/>
            <person name="Veneault-Fourrey C."/>
            <person name="LaButti K."/>
            <person name="Lindquist E.A."/>
            <person name="Lipzen A."/>
            <person name="Lundell T."/>
            <person name="Morin E."/>
            <person name="Murat C."/>
            <person name="Riley R."/>
            <person name="Ohm R."/>
            <person name="Sun H."/>
            <person name="Tunlid A."/>
            <person name="Henrissat B."/>
            <person name="Grigoriev I.V."/>
            <person name="Hibbett D.S."/>
            <person name="Martin F."/>
        </authorList>
    </citation>
    <scope>NUCLEOTIDE SEQUENCE [LARGE SCALE GENOMIC DNA]</scope>
    <source>
        <strain evidence="3">FD-334 SS-4</strain>
    </source>
</reference>
<gene>
    <name evidence="2" type="ORF">HYPSUDRAFT_46531</name>
</gene>
<evidence type="ECO:0000313" key="3">
    <source>
        <dbReference type="Proteomes" id="UP000054270"/>
    </source>
</evidence>
<dbReference type="EMBL" id="KN817605">
    <property type="protein sequence ID" value="KJA17337.1"/>
    <property type="molecule type" value="Genomic_DNA"/>
</dbReference>
<name>A0A0D2KRR7_HYPSF</name>
<proteinExistence type="predicted"/>
<keyword evidence="3" id="KW-1185">Reference proteome</keyword>
<dbReference type="AlphaFoldDB" id="A0A0D2KRR7"/>
<accession>A0A0D2KRR7</accession>
<feature type="region of interest" description="Disordered" evidence="1">
    <location>
        <begin position="54"/>
        <end position="116"/>
    </location>
</feature>
<evidence type="ECO:0000256" key="1">
    <source>
        <dbReference type="SAM" id="MobiDB-lite"/>
    </source>
</evidence>